<evidence type="ECO:0000256" key="1">
    <source>
        <dbReference type="SAM" id="MobiDB-lite"/>
    </source>
</evidence>
<feature type="region of interest" description="Disordered" evidence="1">
    <location>
        <begin position="43"/>
        <end position="69"/>
    </location>
</feature>
<name>A0A9P3C3M9_ASPVI</name>
<accession>A0A9P3C3M9</accession>
<dbReference type="GeneID" id="66937277"/>
<dbReference type="EMBL" id="BOPL01000008">
    <property type="protein sequence ID" value="GIK05192.1"/>
    <property type="molecule type" value="Genomic_DNA"/>
</dbReference>
<dbReference type="RefSeq" id="XP_043128378.1">
    <property type="nucleotide sequence ID" value="XM_043272443.1"/>
</dbReference>
<keyword evidence="3" id="KW-1185">Reference proteome</keyword>
<sequence>MSRAFSTTSNYLKKLKWTLNGTTEPVDWAIRNVEAAIDKTPGLKNVDTGVVNGNPHPTPSNNDPEHVSGAVGFEDMQGRKRITSFHAYKSGLVKFSKKIFGQVVVSTDESESSQA</sequence>
<evidence type="ECO:0000313" key="3">
    <source>
        <dbReference type="Proteomes" id="UP000710440"/>
    </source>
</evidence>
<organism evidence="2 3">
    <name type="scientific">Aspergillus viridinutans</name>
    <dbReference type="NCBI Taxonomy" id="75553"/>
    <lineage>
        <taxon>Eukaryota</taxon>
        <taxon>Fungi</taxon>
        <taxon>Dikarya</taxon>
        <taxon>Ascomycota</taxon>
        <taxon>Pezizomycotina</taxon>
        <taxon>Eurotiomycetes</taxon>
        <taxon>Eurotiomycetidae</taxon>
        <taxon>Eurotiales</taxon>
        <taxon>Aspergillaceae</taxon>
        <taxon>Aspergillus</taxon>
        <taxon>Aspergillus subgen. Fumigati</taxon>
    </lineage>
</organism>
<reference evidence="2 3" key="1">
    <citation type="submission" date="2021-02" db="EMBL/GenBank/DDBJ databases">
        <title>Pan-genome distribution and transcriptional activeness of fungal secondary metabolism genes in Aspergillus section Fumigati.</title>
        <authorList>
            <person name="Takahashi H."/>
            <person name="Umemura M."/>
            <person name="Ninomiya A."/>
            <person name="Kusuya Y."/>
            <person name="Urayama S."/>
            <person name="Shimizu M."/>
            <person name="Watanabe A."/>
            <person name="Kamei K."/>
            <person name="Yaguchi T."/>
            <person name="Hagiwara D."/>
        </authorList>
    </citation>
    <scope>NUCLEOTIDE SEQUENCE [LARGE SCALE GENOMIC DNA]</scope>
    <source>
        <strain evidence="2 3">IFM 47045</strain>
    </source>
</reference>
<gene>
    <name evidence="2" type="ORF">Aspvir_009295</name>
</gene>
<dbReference type="Proteomes" id="UP000710440">
    <property type="component" value="Unassembled WGS sequence"/>
</dbReference>
<proteinExistence type="predicted"/>
<evidence type="ECO:0000313" key="2">
    <source>
        <dbReference type="EMBL" id="GIK05192.1"/>
    </source>
</evidence>
<comment type="caution">
    <text evidence="2">The sequence shown here is derived from an EMBL/GenBank/DDBJ whole genome shotgun (WGS) entry which is preliminary data.</text>
</comment>
<dbReference type="AlphaFoldDB" id="A0A9P3C3M9"/>
<protein>
    <submittedName>
        <fullName evidence="2">Uncharacterized protein</fullName>
    </submittedName>
</protein>
<dbReference type="OrthoDB" id="5346621at2759"/>